<dbReference type="EMBL" id="CAFBMR010000012">
    <property type="protein sequence ID" value="CAB4907332.1"/>
    <property type="molecule type" value="Genomic_DNA"/>
</dbReference>
<evidence type="ECO:0000256" key="3">
    <source>
        <dbReference type="ARBA" id="ARBA00023315"/>
    </source>
</evidence>
<keyword evidence="1" id="KW-0963">Cytoplasm</keyword>
<accession>A0A6J7GGY4</accession>
<dbReference type="HAMAP" id="MF_00688">
    <property type="entry name" value="Leu_Phe_trans"/>
    <property type="match status" value="1"/>
</dbReference>
<keyword evidence="2" id="KW-0808">Transferase</keyword>
<dbReference type="InterPro" id="IPR042203">
    <property type="entry name" value="Leu/Phe-tRNA_Trfase_C"/>
</dbReference>
<gene>
    <name evidence="4" type="ORF">UFOPK3610_00534</name>
</gene>
<evidence type="ECO:0000256" key="2">
    <source>
        <dbReference type="ARBA" id="ARBA00022679"/>
    </source>
</evidence>
<dbReference type="InterPro" id="IPR016181">
    <property type="entry name" value="Acyl_CoA_acyltransferase"/>
</dbReference>
<protein>
    <submittedName>
        <fullName evidence="4">Unannotated protein</fullName>
    </submittedName>
</protein>
<dbReference type="SUPFAM" id="SSF55729">
    <property type="entry name" value="Acyl-CoA N-acyltransferases (Nat)"/>
    <property type="match status" value="1"/>
</dbReference>
<dbReference type="GO" id="GO:0030163">
    <property type="term" value="P:protein catabolic process"/>
    <property type="evidence" value="ECO:0007669"/>
    <property type="project" value="InterPro"/>
</dbReference>
<organism evidence="4">
    <name type="scientific">freshwater metagenome</name>
    <dbReference type="NCBI Taxonomy" id="449393"/>
    <lineage>
        <taxon>unclassified sequences</taxon>
        <taxon>metagenomes</taxon>
        <taxon>ecological metagenomes</taxon>
    </lineage>
</organism>
<dbReference type="AlphaFoldDB" id="A0A6J7GGY4"/>
<sequence length="225" mass="24482">MSRLVLPCEWELPDPREAQPGEDLVGVGADLAPGTLLQAYSMGIFPMDVQPEGVLGWWSPDPRAILPLDALRITRSLRKSMAHFSVTRDVAFREVMAACSRPTAPDVWITQEFLDAYCLLHELGWAHSIEVWSGTDLVGGLYGVEIGGLFAGESMFHRARDASKAALVALVDALGGADGAREGRVLDVQWRTDHLGTMGAIEMPRSSYLDRIAEAITLPTRLSPG</sequence>
<dbReference type="PANTHER" id="PTHR30098:SF2">
    <property type="entry name" value="LEUCYL_PHENYLALANYL-TRNA--PROTEIN TRANSFERASE"/>
    <property type="match status" value="1"/>
</dbReference>
<evidence type="ECO:0000256" key="1">
    <source>
        <dbReference type="ARBA" id="ARBA00022490"/>
    </source>
</evidence>
<dbReference type="Gene3D" id="3.30.70.3550">
    <property type="entry name" value="Leucyl/phenylalanyl-tRNA-protein transferase, N-terminal domain"/>
    <property type="match status" value="1"/>
</dbReference>
<name>A0A6J7GGY4_9ZZZZ</name>
<keyword evidence="3" id="KW-0012">Acyltransferase</keyword>
<dbReference type="Pfam" id="PF03588">
    <property type="entry name" value="Leu_Phe_trans"/>
    <property type="match status" value="1"/>
</dbReference>
<dbReference type="InterPro" id="IPR004616">
    <property type="entry name" value="Leu/Phe-tRNA_Trfase"/>
</dbReference>
<dbReference type="PANTHER" id="PTHR30098">
    <property type="entry name" value="LEUCYL/PHENYLALANYL-TRNA--PROTEIN TRANSFERASE"/>
    <property type="match status" value="1"/>
</dbReference>
<reference evidence="4" key="1">
    <citation type="submission" date="2020-05" db="EMBL/GenBank/DDBJ databases">
        <authorList>
            <person name="Chiriac C."/>
            <person name="Salcher M."/>
            <person name="Ghai R."/>
            <person name="Kavagutti S V."/>
        </authorList>
    </citation>
    <scope>NUCLEOTIDE SEQUENCE</scope>
</reference>
<evidence type="ECO:0000313" key="4">
    <source>
        <dbReference type="EMBL" id="CAB4907332.1"/>
    </source>
</evidence>
<dbReference type="InterPro" id="IPR042221">
    <property type="entry name" value="Leu/Phe-tRNA_Trfase_N"/>
</dbReference>
<dbReference type="NCBIfam" id="TIGR00667">
    <property type="entry name" value="aat"/>
    <property type="match status" value="1"/>
</dbReference>
<dbReference type="Gene3D" id="3.40.630.70">
    <property type="entry name" value="Leucyl/phenylalanyl-tRNA-protein transferase, C-terminal domain"/>
    <property type="match status" value="1"/>
</dbReference>
<dbReference type="GO" id="GO:0005737">
    <property type="term" value="C:cytoplasm"/>
    <property type="evidence" value="ECO:0007669"/>
    <property type="project" value="TreeGrafter"/>
</dbReference>
<dbReference type="GO" id="GO:0008914">
    <property type="term" value="F:leucyl-tRNA--protein transferase activity"/>
    <property type="evidence" value="ECO:0007669"/>
    <property type="project" value="InterPro"/>
</dbReference>
<proteinExistence type="inferred from homology"/>